<dbReference type="GO" id="GO:0009103">
    <property type="term" value="P:lipopolysaccharide biosynthetic process"/>
    <property type="evidence" value="ECO:0007669"/>
    <property type="project" value="UniProtKB-KW"/>
</dbReference>
<accession>A0A1Y6CGU0</accession>
<dbReference type="GO" id="GO:0016757">
    <property type="term" value="F:glycosyltransferase activity"/>
    <property type="evidence" value="ECO:0007669"/>
    <property type="project" value="UniProtKB-KW"/>
</dbReference>
<evidence type="ECO:0000256" key="4">
    <source>
        <dbReference type="ARBA" id="ARBA00022692"/>
    </source>
</evidence>
<evidence type="ECO:0000256" key="3">
    <source>
        <dbReference type="ARBA" id="ARBA00022679"/>
    </source>
</evidence>
<keyword evidence="2" id="KW-0328">Glycosyltransferase</keyword>
<keyword evidence="5" id="KW-0448">Lipopolysaccharide biosynthesis</keyword>
<keyword evidence="6 8" id="KW-1133">Transmembrane helix</keyword>
<keyword evidence="4 8" id="KW-0812">Transmembrane</keyword>
<organism evidence="10 11">
    <name type="scientific">Pseudobacteriovorax antillogorgiicola</name>
    <dbReference type="NCBI Taxonomy" id="1513793"/>
    <lineage>
        <taxon>Bacteria</taxon>
        <taxon>Pseudomonadati</taxon>
        <taxon>Bdellovibrionota</taxon>
        <taxon>Oligoflexia</taxon>
        <taxon>Oligoflexales</taxon>
        <taxon>Pseudobacteriovoracaceae</taxon>
        <taxon>Pseudobacteriovorax</taxon>
    </lineage>
</organism>
<evidence type="ECO:0000256" key="2">
    <source>
        <dbReference type="ARBA" id="ARBA00022676"/>
    </source>
</evidence>
<dbReference type="SUPFAM" id="SSF53448">
    <property type="entry name" value="Nucleotide-diphospho-sugar transferases"/>
    <property type="match status" value="1"/>
</dbReference>
<keyword evidence="7 8" id="KW-0472">Membrane</keyword>
<proteinExistence type="predicted"/>
<keyword evidence="1" id="KW-1003">Cell membrane</keyword>
<keyword evidence="11" id="KW-1185">Reference proteome</keyword>
<dbReference type="Proteomes" id="UP000192907">
    <property type="component" value="Unassembled WGS sequence"/>
</dbReference>
<evidence type="ECO:0000256" key="7">
    <source>
        <dbReference type="ARBA" id="ARBA00023136"/>
    </source>
</evidence>
<dbReference type="RefSeq" id="WP_132323379.1">
    <property type="nucleotide sequence ID" value="NZ_FWZT01000022.1"/>
</dbReference>
<dbReference type="InterPro" id="IPR029044">
    <property type="entry name" value="Nucleotide-diphossugar_trans"/>
</dbReference>
<evidence type="ECO:0000313" key="11">
    <source>
        <dbReference type="Proteomes" id="UP000192907"/>
    </source>
</evidence>
<dbReference type="PANTHER" id="PTHR48090">
    <property type="entry name" value="UNDECAPRENYL-PHOSPHATE 4-DEOXY-4-FORMAMIDO-L-ARABINOSE TRANSFERASE-RELATED"/>
    <property type="match status" value="1"/>
</dbReference>
<dbReference type="AlphaFoldDB" id="A0A1Y6CGU0"/>
<sequence>MKISVVAPIYNERENIKALIECVHQAMNQGDYELILVDDGSSDGTPELVRELAHDRVKLVELTRNFGQTAAMAAGIELASGRYIATIDGDLQNDPSDIPAMIAHLDSGRWDIVAGRRAKRKDGFLIRKLPSRMANYLIRRLTNVTVHDLGCTLKAFRREFAKNLGLYGELHRFIPVLAEQQGARILEVDVKHHPRLHGQSKYGLGRTTKVMSDLILMVFMQRYLRRPIHLFGPLGILCAGTGTLINLYLLVIRLMGQDIWGRPLLILGAILFLAGLHFLSFGVLLEVQMRTYFESQKKRTYTIRGVYFGKEKSYRYQTPETSTDWSSMLASASEVGLARNPKLTPS</sequence>
<dbReference type="CDD" id="cd04187">
    <property type="entry name" value="DPM1_like_bac"/>
    <property type="match status" value="1"/>
</dbReference>
<evidence type="ECO:0000313" key="10">
    <source>
        <dbReference type="EMBL" id="SMF64544.1"/>
    </source>
</evidence>
<dbReference type="InterPro" id="IPR050256">
    <property type="entry name" value="Glycosyltransferase_2"/>
</dbReference>
<evidence type="ECO:0000256" key="8">
    <source>
        <dbReference type="SAM" id="Phobius"/>
    </source>
</evidence>
<evidence type="ECO:0000256" key="6">
    <source>
        <dbReference type="ARBA" id="ARBA00022989"/>
    </source>
</evidence>
<dbReference type="Gene3D" id="3.90.550.10">
    <property type="entry name" value="Spore Coat Polysaccharide Biosynthesis Protein SpsA, Chain A"/>
    <property type="match status" value="1"/>
</dbReference>
<evidence type="ECO:0000256" key="5">
    <source>
        <dbReference type="ARBA" id="ARBA00022985"/>
    </source>
</evidence>
<feature type="transmembrane region" description="Helical" evidence="8">
    <location>
        <begin position="264"/>
        <end position="287"/>
    </location>
</feature>
<keyword evidence="3 10" id="KW-0808">Transferase</keyword>
<evidence type="ECO:0000259" key="9">
    <source>
        <dbReference type="Pfam" id="PF00535"/>
    </source>
</evidence>
<dbReference type="OrthoDB" id="9811884at2"/>
<name>A0A1Y6CGU0_9BACT</name>
<gene>
    <name evidence="10" type="ORF">SAMN06296036_12251</name>
</gene>
<dbReference type="EMBL" id="FWZT01000022">
    <property type="protein sequence ID" value="SMF64544.1"/>
    <property type="molecule type" value="Genomic_DNA"/>
</dbReference>
<dbReference type="Pfam" id="PF00535">
    <property type="entry name" value="Glycos_transf_2"/>
    <property type="match status" value="1"/>
</dbReference>
<protein>
    <submittedName>
        <fullName evidence="10">Glycosyltransferase involved in cell wall bisynthesis</fullName>
    </submittedName>
</protein>
<feature type="domain" description="Glycosyltransferase 2-like" evidence="9">
    <location>
        <begin position="4"/>
        <end position="164"/>
    </location>
</feature>
<dbReference type="InterPro" id="IPR001173">
    <property type="entry name" value="Glyco_trans_2-like"/>
</dbReference>
<evidence type="ECO:0000256" key="1">
    <source>
        <dbReference type="ARBA" id="ARBA00022475"/>
    </source>
</evidence>
<dbReference type="STRING" id="1513793.SAMN06296036_12251"/>
<dbReference type="GO" id="GO:0005886">
    <property type="term" value="C:plasma membrane"/>
    <property type="evidence" value="ECO:0007669"/>
    <property type="project" value="TreeGrafter"/>
</dbReference>
<reference evidence="11" key="1">
    <citation type="submission" date="2017-04" db="EMBL/GenBank/DDBJ databases">
        <authorList>
            <person name="Varghese N."/>
            <person name="Submissions S."/>
        </authorList>
    </citation>
    <scope>NUCLEOTIDE SEQUENCE [LARGE SCALE GENOMIC DNA]</scope>
    <source>
        <strain evidence="11">RKEM611</strain>
    </source>
</reference>
<feature type="transmembrane region" description="Helical" evidence="8">
    <location>
        <begin position="230"/>
        <end position="252"/>
    </location>
</feature>
<dbReference type="PANTHER" id="PTHR48090:SF3">
    <property type="entry name" value="UNDECAPRENYL-PHOSPHATE 4-DEOXY-4-FORMAMIDO-L-ARABINOSE TRANSFERASE"/>
    <property type="match status" value="1"/>
</dbReference>